<accession>A0A382L453</accession>
<name>A0A382L453_9ZZZZ</name>
<gene>
    <name evidence="1" type="ORF">METZ01_LOCUS284360</name>
</gene>
<evidence type="ECO:0000313" key="1">
    <source>
        <dbReference type="EMBL" id="SVC31506.1"/>
    </source>
</evidence>
<sequence length="29" mass="3061">HRAALIDLPSLIEKGNAVIAAADQSFDQP</sequence>
<reference evidence="1" key="1">
    <citation type="submission" date="2018-05" db="EMBL/GenBank/DDBJ databases">
        <authorList>
            <person name="Lanie J.A."/>
            <person name="Ng W.-L."/>
            <person name="Kazmierczak K.M."/>
            <person name="Andrzejewski T.M."/>
            <person name="Davidsen T.M."/>
            <person name="Wayne K.J."/>
            <person name="Tettelin H."/>
            <person name="Glass J.I."/>
            <person name="Rusch D."/>
            <person name="Podicherti R."/>
            <person name="Tsui H.-C.T."/>
            <person name="Winkler M.E."/>
        </authorList>
    </citation>
    <scope>NUCLEOTIDE SEQUENCE</scope>
</reference>
<feature type="non-terminal residue" evidence="1">
    <location>
        <position position="1"/>
    </location>
</feature>
<dbReference type="AlphaFoldDB" id="A0A382L453"/>
<protein>
    <submittedName>
        <fullName evidence="1">Uncharacterized protein</fullName>
    </submittedName>
</protein>
<proteinExistence type="predicted"/>
<dbReference type="EMBL" id="UINC01084659">
    <property type="protein sequence ID" value="SVC31506.1"/>
    <property type="molecule type" value="Genomic_DNA"/>
</dbReference>
<organism evidence="1">
    <name type="scientific">marine metagenome</name>
    <dbReference type="NCBI Taxonomy" id="408172"/>
    <lineage>
        <taxon>unclassified sequences</taxon>
        <taxon>metagenomes</taxon>
        <taxon>ecological metagenomes</taxon>
    </lineage>
</organism>